<dbReference type="InterPro" id="IPR014790">
    <property type="entry name" value="MutL_C"/>
</dbReference>
<evidence type="ECO:0000256" key="1">
    <source>
        <dbReference type="ARBA" id="ARBA00006082"/>
    </source>
</evidence>
<feature type="non-terminal residue" evidence="6">
    <location>
        <position position="1144"/>
    </location>
</feature>
<evidence type="ECO:0000256" key="2">
    <source>
        <dbReference type="ARBA" id="ARBA00022763"/>
    </source>
</evidence>
<dbReference type="GO" id="GO:0030983">
    <property type="term" value="F:mismatched DNA binding"/>
    <property type="evidence" value="ECO:0007669"/>
    <property type="project" value="InterPro"/>
</dbReference>
<dbReference type="GO" id="GO:0005524">
    <property type="term" value="F:ATP binding"/>
    <property type="evidence" value="ECO:0007669"/>
    <property type="project" value="InterPro"/>
</dbReference>
<feature type="domain" description="DNA mismatch repair protein S5" evidence="5">
    <location>
        <begin position="214"/>
        <end position="351"/>
    </location>
</feature>
<dbReference type="SMART" id="SM00853">
    <property type="entry name" value="MutL_C"/>
    <property type="match status" value="1"/>
</dbReference>
<dbReference type="InterPro" id="IPR036890">
    <property type="entry name" value="HATPase_C_sf"/>
</dbReference>
<dbReference type="Proteomes" id="UP001188597">
    <property type="component" value="Unassembled WGS sequence"/>
</dbReference>
<dbReference type="NCBIfam" id="TIGR00585">
    <property type="entry name" value="mutl"/>
    <property type="match status" value="1"/>
</dbReference>
<dbReference type="InterPro" id="IPR014721">
    <property type="entry name" value="Ribsml_uS5_D2-typ_fold_subgr"/>
</dbReference>
<dbReference type="AlphaFoldDB" id="A0AA89AZT9"/>
<gene>
    <name evidence="6" type="ORF">RJ639_042802</name>
</gene>
<dbReference type="SUPFAM" id="SSF55874">
    <property type="entry name" value="ATPase domain of HSP90 chaperone/DNA topoisomerase II/histidine kinase"/>
    <property type="match status" value="1"/>
</dbReference>
<dbReference type="Gene3D" id="3.30.565.10">
    <property type="entry name" value="Histidine kinase-like ATPase, C-terminal domain"/>
    <property type="match status" value="1"/>
</dbReference>
<comment type="similarity">
    <text evidence="1">Belongs to the DNA mismatch repair MutL/HexB family.</text>
</comment>
<name>A0AA89AZT9_9ASTE</name>
<dbReference type="InterPro" id="IPR020568">
    <property type="entry name" value="Ribosomal_Su5_D2-typ_SF"/>
</dbReference>
<evidence type="ECO:0000313" key="6">
    <source>
        <dbReference type="EMBL" id="KAK3023414.1"/>
    </source>
</evidence>
<dbReference type="PANTHER" id="PTHR10073">
    <property type="entry name" value="DNA MISMATCH REPAIR PROTEIN MLH, PMS, MUTL"/>
    <property type="match status" value="1"/>
</dbReference>
<evidence type="ECO:0000256" key="3">
    <source>
        <dbReference type="ARBA" id="ARBA00023204"/>
    </source>
</evidence>
<dbReference type="GO" id="GO:0016887">
    <property type="term" value="F:ATP hydrolysis activity"/>
    <property type="evidence" value="ECO:0007669"/>
    <property type="project" value="InterPro"/>
</dbReference>
<evidence type="ECO:0000313" key="7">
    <source>
        <dbReference type="Proteomes" id="UP001188597"/>
    </source>
</evidence>
<evidence type="ECO:0000259" key="5">
    <source>
        <dbReference type="SMART" id="SM01340"/>
    </source>
</evidence>
<dbReference type="InterPro" id="IPR042120">
    <property type="entry name" value="MutL_C_dimsub"/>
</dbReference>
<dbReference type="InterPro" id="IPR002099">
    <property type="entry name" value="MutL/Mlh/PMS"/>
</dbReference>
<organism evidence="6 7">
    <name type="scientific">Escallonia herrerae</name>
    <dbReference type="NCBI Taxonomy" id="1293975"/>
    <lineage>
        <taxon>Eukaryota</taxon>
        <taxon>Viridiplantae</taxon>
        <taxon>Streptophyta</taxon>
        <taxon>Embryophyta</taxon>
        <taxon>Tracheophyta</taxon>
        <taxon>Spermatophyta</taxon>
        <taxon>Magnoliopsida</taxon>
        <taxon>eudicotyledons</taxon>
        <taxon>Gunneridae</taxon>
        <taxon>Pentapetalae</taxon>
        <taxon>asterids</taxon>
        <taxon>campanulids</taxon>
        <taxon>Escalloniales</taxon>
        <taxon>Escalloniaceae</taxon>
        <taxon>Escallonia</taxon>
    </lineage>
</organism>
<proteinExistence type="inferred from homology"/>
<keyword evidence="7" id="KW-1185">Reference proteome</keyword>
<evidence type="ECO:0000259" key="4">
    <source>
        <dbReference type="SMART" id="SM00853"/>
    </source>
</evidence>
<keyword evidence="3" id="KW-0234">DNA repair</keyword>
<dbReference type="InterPro" id="IPR037198">
    <property type="entry name" value="MutL_C_sf"/>
</dbReference>
<dbReference type="FunFam" id="3.30.565.10:FF:000003">
    <property type="entry name" value="DNA mismatch repair endonuclease MutL"/>
    <property type="match status" value="1"/>
</dbReference>
<dbReference type="Pfam" id="PF13589">
    <property type="entry name" value="HATPase_c_3"/>
    <property type="match status" value="1"/>
</dbReference>
<protein>
    <recommendedName>
        <fullName evidence="8">DNA mismatch repair protein MLH3</fullName>
    </recommendedName>
</protein>
<keyword evidence="2" id="KW-0227">DNA damage</keyword>
<dbReference type="Pfam" id="PF01119">
    <property type="entry name" value="DNA_mis_repair"/>
    <property type="match status" value="1"/>
</dbReference>
<dbReference type="InterPro" id="IPR038973">
    <property type="entry name" value="MutL/Mlh/Pms-like"/>
</dbReference>
<dbReference type="EMBL" id="JAVXUP010000657">
    <property type="protein sequence ID" value="KAK3023414.1"/>
    <property type="molecule type" value="Genomic_DNA"/>
</dbReference>
<dbReference type="Gene3D" id="3.30.1540.20">
    <property type="entry name" value="MutL, C-terminal domain, dimerisation subdomain"/>
    <property type="match status" value="2"/>
</dbReference>
<dbReference type="SUPFAM" id="SSF54211">
    <property type="entry name" value="Ribosomal protein S5 domain 2-like"/>
    <property type="match status" value="1"/>
</dbReference>
<comment type="caution">
    <text evidence="6">The sequence shown here is derived from an EMBL/GenBank/DDBJ whole genome shotgun (WGS) entry which is preliminary data.</text>
</comment>
<evidence type="ECO:0008006" key="8">
    <source>
        <dbReference type="Google" id="ProtNLM"/>
    </source>
</evidence>
<dbReference type="InterPro" id="IPR013507">
    <property type="entry name" value="DNA_mismatch_S5_2-like"/>
</dbReference>
<accession>A0AA89AZT9</accession>
<dbReference type="Pfam" id="PF08676">
    <property type="entry name" value="MutL_C"/>
    <property type="match status" value="1"/>
</dbReference>
<reference evidence="6" key="1">
    <citation type="submission" date="2022-12" db="EMBL/GenBank/DDBJ databases">
        <title>Draft genome assemblies for two species of Escallonia (Escalloniales).</title>
        <authorList>
            <person name="Chanderbali A."/>
            <person name="Dervinis C."/>
            <person name="Anghel I."/>
            <person name="Soltis D."/>
            <person name="Soltis P."/>
            <person name="Zapata F."/>
        </authorList>
    </citation>
    <scope>NUCLEOTIDE SEQUENCE</scope>
    <source>
        <strain evidence="6">UCBG64.0493</strain>
        <tissue evidence="6">Leaf</tissue>
    </source>
</reference>
<dbReference type="GO" id="GO:0032300">
    <property type="term" value="C:mismatch repair complex"/>
    <property type="evidence" value="ECO:0007669"/>
    <property type="project" value="InterPro"/>
</dbReference>
<sequence>ILSMRSITSLPEAVHSSVHSGIILFDLIRVVEELIFNSLDAGATKVSIAVGVGTCYVKVVDNGSGISRDGLVLLGERYATSKLDQLMDMDTTTTSIGFRGESLGSISDISLLEIVTKAQGRANGYRKGCKCLYLGIDDNREDIGTTVVVRDLFYNQPVRRKHIQSSPKKVLHAVKECVLKIALVHFNVSFNVVDIESEDELLCTCSSSSPLPLLRSAFGVEVCSSLHELDVSNSILKLSGYISGPCETFSLKNKILFSGYDINSRIVWKSPIHKLLNQLAARFDCLNTKAKNWFHNGKRSRTQPCPNYILNLSCPRSHYDLTFEPSKTSAEFKESSRILSFIENAITKFWSQKISSDVSAGYGFARKRCRTESLQASLDVPSIPTQMTEEFSHGFGSRFSCHKSRNDALECEEQSEMGFPYQTDYSFQSSDGFLAQCRAKICEDNDSPLWTPDTHFSSADHYIMESNFAIARSSFPGSRKEDVSRTVDVNLKSGLLTDCFGGVSDVEMVNEDLTKSFMRSCSARRSRIPDREVIGSDKGFEFQIDGITTKKKWLDGDGRANIGKVDNNELGIELWHNETENVWSSHSLTARDKLSAGSDFLARDSVATLSIARGCFAGESDLPSGSIAQIHNFGLGTPCFDWSPLSPDHLCRSKCLDMDSINGDGFEGHFKYDRSAYDYFADREGKDRKCSFDILQYNSDQEKCSLLSSSDVSSALASYANSEGNFCKLQDHNLDDVFFSSCYGSLSNETEWLCPDSCGKDDSTIPAASSKHTSSLTSIYGCKNRKDESRYQEKTYCCQERPRRSHSAPPSYKGKKRFITLNSWSSKEEGKSYCDAVHDASTLQVSSNLKHREESSDVYHNGENLHNLRSHDTNILDISSGILHLAGDSLVPESISRNCLEDAKVLAQVDRKFIPVVAGVTLAIIDQHAADERIRLEELRQKVLSGDMKKITYLEVEQELMLPEFGYQLLHNYVEQIQNWGWICNIHGRNSRSFKKNLNLLHRQQTFATLLAVPSILGVDLTDADLLEFLQQLADTDGSSAVPPSVIRVLNFKACRGAIMFGDKLLPSECSLIVEELKRTALCFQCAHGRPTTAPLVNLEMLHKQIAKLGSWNGGSDESWHGLRRHELTLERTVQRLTSARGHC</sequence>
<dbReference type="SUPFAM" id="SSF118116">
    <property type="entry name" value="DNA mismatch repair protein MutL"/>
    <property type="match status" value="1"/>
</dbReference>
<feature type="domain" description="MutL C-terminal dimerisation" evidence="4">
    <location>
        <begin position="905"/>
        <end position="1065"/>
    </location>
</feature>
<dbReference type="GO" id="GO:0006298">
    <property type="term" value="P:mismatch repair"/>
    <property type="evidence" value="ECO:0007669"/>
    <property type="project" value="InterPro"/>
</dbReference>
<dbReference type="PANTHER" id="PTHR10073:SF47">
    <property type="entry name" value="DNA MISMATCH REPAIR PROTEIN MLH3"/>
    <property type="match status" value="1"/>
</dbReference>
<dbReference type="GO" id="GO:0140664">
    <property type="term" value="F:ATP-dependent DNA damage sensor activity"/>
    <property type="evidence" value="ECO:0007669"/>
    <property type="project" value="InterPro"/>
</dbReference>
<dbReference type="Gene3D" id="3.30.230.10">
    <property type="match status" value="1"/>
</dbReference>
<dbReference type="SMART" id="SM01340">
    <property type="entry name" value="DNA_mis_repair"/>
    <property type="match status" value="1"/>
</dbReference>